<dbReference type="OrthoDB" id="1431247at2759"/>
<dbReference type="SUPFAM" id="SSF49764">
    <property type="entry name" value="HSP20-like chaperones"/>
    <property type="match status" value="1"/>
</dbReference>
<reference evidence="5 7" key="1">
    <citation type="submission" date="2020-08" db="EMBL/GenBank/DDBJ databases">
        <authorList>
            <person name="Hejnol A."/>
        </authorList>
    </citation>
    <scope>NUCLEOTIDE SEQUENCE [LARGE SCALE GENOMIC DNA]</scope>
</reference>
<dbReference type="AlphaFoldDB" id="A0A7I8VRS1"/>
<dbReference type="EMBL" id="CAJFCJ010000009">
    <property type="protein sequence ID" value="CAD5118989.1"/>
    <property type="molecule type" value="Genomic_DNA"/>
</dbReference>
<dbReference type="Gene3D" id="2.60.40.790">
    <property type="match status" value="2"/>
</dbReference>
<dbReference type="GO" id="GO:0009408">
    <property type="term" value="P:response to heat"/>
    <property type="evidence" value="ECO:0007669"/>
    <property type="project" value="TreeGrafter"/>
</dbReference>
<dbReference type="GO" id="GO:0005737">
    <property type="term" value="C:cytoplasm"/>
    <property type="evidence" value="ECO:0007669"/>
    <property type="project" value="TreeGrafter"/>
</dbReference>
<evidence type="ECO:0000313" key="6">
    <source>
        <dbReference type="EMBL" id="CAD5118994.1"/>
    </source>
</evidence>
<dbReference type="PROSITE" id="PS01031">
    <property type="entry name" value="SHSP"/>
    <property type="match status" value="1"/>
</dbReference>
<feature type="compositionally biased region" description="Basic and acidic residues" evidence="3">
    <location>
        <begin position="324"/>
        <end position="357"/>
    </location>
</feature>
<organism evidence="5 7">
    <name type="scientific">Dimorphilus gyrociliatus</name>
    <dbReference type="NCBI Taxonomy" id="2664684"/>
    <lineage>
        <taxon>Eukaryota</taxon>
        <taxon>Metazoa</taxon>
        <taxon>Spiralia</taxon>
        <taxon>Lophotrochozoa</taxon>
        <taxon>Annelida</taxon>
        <taxon>Polychaeta</taxon>
        <taxon>Polychaeta incertae sedis</taxon>
        <taxon>Dinophilidae</taxon>
        <taxon>Dimorphilus</taxon>
    </lineage>
</organism>
<dbReference type="PANTHER" id="PTHR45640">
    <property type="entry name" value="HEAT SHOCK PROTEIN HSP-12.2-RELATED"/>
    <property type="match status" value="1"/>
</dbReference>
<protein>
    <recommendedName>
        <fullName evidence="4">SHSP domain-containing protein</fullName>
    </recommendedName>
</protein>
<dbReference type="InterPro" id="IPR008978">
    <property type="entry name" value="HSP20-like_chaperone"/>
</dbReference>
<gene>
    <name evidence="5" type="ORF">DGYR_LOCUS7286</name>
    <name evidence="6" type="ORF">DGYR_LOCUS7291</name>
</gene>
<feature type="domain" description="SHSP" evidence="4">
    <location>
        <begin position="78"/>
        <end position="188"/>
    </location>
</feature>
<feature type="region of interest" description="Disordered" evidence="3">
    <location>
        <begin position="324"/>
        <end position="376"/>
    </location>
</feature>
<proteinExistence type="inferred from homology"/>
<name>A0A7I8VRS1_9ANNE</name>
<dbReference type="GO" id="GO:0005634">
    <property type="term" value="C:nucleus"/>
    <property type="evidence" value="ECO:0007669"/>
    <property type="project" value="TreeGrafter"/>
</dbReference>
<dbReference type="CDD" id="cd06526">
    <property type="entry name" value="metazoan_ACD"/>
    <property type="match status" value="1"/>
</dbReference>
<dbReference type="Proteomes" id="UP000549394">
    <property type="component" value="Unassembled WGS sequence"/>
</dbReference>
<comment type="similarity">
    <text evidence="1 2">Belongs to the small heat shock protein (HSP20) family.</text>
</comment>
<dbReference type="InterPro" id="IPR001436">
    <property type="entry name" value="Alpha-crystallin/sHSP_animal"/>
</dbReference>
<dbReference type="GO" id="GO:0043066">
    <property type="term" value="P:negative regulation of apoptotic process"/>
    <property type="evidence" value="ECO:0007669"/>
    <property type="project" value="TreeGrafter"/>
</dbReference>
<evidence type="ECO:0000313" key="7">
    <source>
        <dbReference type="Proteomes" id="UP000549394"/>
    </source>
</evidence>
<dbReference type="PRINTS" id="PR00299">
    <property type="entry name" value="ACRYSTALLIN"/>
</dbReference>
<evidence type="ECO:0000256" key="2">
    <source>
        <dbReference type="RuleBase" id="RU003616"/>
    </source>
</evidence>
<evidence type="ECO:0000313" key="5">
    <source>
        <dbReference type="EMBL" id="CAD5118989.1"/>
    </source>
</evidence>
<comment type="caution">
    <text evidence="5">The sequence shown here is derived from an EMBL/GenBank/DDBJ whole genome shotgun (WGS) entry which is preliminary data.</text>
</comment>
<evidence type="ECO:0000256" key="1">
    <source>
        <dbReference type="PROSITE-ProRule" id="PRU00285"/>
    </source>
</evidence>
<dbReference type="Pfam" id="PF00011">
    <property type="entry name" value="HSP20"/>
    <property type="match status" value="2"/>
</dbReference>
<dbReference type="PANTHER" id="PTHR45640:SF26">
    <property type="entry name" value="RE23625P"/>
    <property type="match status" value="1"/>
</dbReference>
<dbReference type="GO" id="GO:0051082">
    <property type="term" value="F:unfolded protein binding"/>
    <property type="evidence" value="ECO:0007669"/>
    <property type="project" value="TreeGrafter"/>
</dbReference>
<keyword evidence="7" id="KW-1185">Reference proteome</keyword>
<feature type="compositionally biased region" description="Basic and acidic residues" evidence="3">
    <location>
        <begin position="364"/>
        <end position="376"/>
    </location>
</feature>
<evidence type="ECO:0000256" key="3">
    <source>
        <dbReference type="SAM" id="MobiDB-lite"/>
    </source>
</evidence>
<accession>A0A7I8VRS1</accession>
<dbReference type="InterPro" id="IPR002068">
    <property type="entry name" value="A-crystallin/Hsp20_dom"/>
</dbReference>
<sequence>MAIFISPNQSYNQNSWFGPTFGCSLDNEDLVSILGSTNYLPPFSRRSFCRRSPSSFVFPFSNNSSKVNVKRCGKQQCTTLDKEKCDKTVKKEAESFHHTFDVKDFHPSELKVRVINGSVEIFGKSTKEGEGFYNGRQFWRQINLPDNISPNDIQSSLNDDGILTITTKTVEEKDGITDKKERCSNEKSVEGSEDGCYSNEMPTSRCCSKEKCNEENCSKVETKDESDEKVIDKIVSKEEEKVDKKPSFYKTIDLKHFNIDDLSVKVKGNSIEVTGSAIIEEDGIKCSKKIWRRFAKPVDLKEEDIVSLLDDNEMLIITTKDTETRKGENNDKVDSLKRNEKLIEKEEKSLGNKGKNEELEENESESKKNEDFEIVE</sequence>
<dbReference type="GO" id="GO:0042026">
    <property type="term" value="P:protein refolding"/>
    <property type="evidence" value="ECO:0007669"/>
    <property type="project" value="TreeGrafter"/>
</dbReference>
<dbReference type="EMBL" id="CAJFCJ010000009">
    <property type="protein sequence ID" value="CAD5118994.1"/>
    <property type="molecule type" value="Genomic_DNA"/>
</dbReference>
<evidence type="ECO:0000259" key="4">
    <source>
        <dbReference type="PROSITE" id="PS01031"/>
    </source>
</evidence>